<sequence>MLCHGAGEAVWIRRAIGSESSRLCIGAFHTDMRSSVMGNGSSHSSVGAVCIARLDIPVVRSTRHPVRYVSIRSSIGPITIAHLSVCIVRCANSLHVIDSDVHSQRSSHVSDLLESSLDLGQVHPMNLIVRQCSFETDSVIRELCLFSLLLSSDFLYALSQRHKTSHHALELGGLVLSLSAIMCFF</sequence>
<dbReference type="KEGG" id="pfj:MYCFIDRAFT_160371"/>
<dbReference type="GeneID" id="19332005"/>
<evidence type="ECO:0000313" key="2">
    <source>
        <dbReference type="Proteomes" id="UP000016932"/>
    </source>
</evidence>
<name>N1Q8I5_PSEFD</name>
<dbReference type="VEuPathDB" id="FungiDB:MYCFIDRAFT_160371"/>
<dbReference type="HOGENOM" id="CLU_1461936_0_0_1"/>
<dbReference type="EMBL" id="KB446555">
    <property type="protein sequence ID" value="EME89179.1"/>
    <property type="molecule type" value="Genomic_DNA"/>
</dbReference>
<proteinExistence type="predicted"/>
<evidence type="ECO:0000313" key="1">
    <source>
        <dbReference type="EMBL" id="EME89179.1"/>
    </source>
</evidence>
<organism evidence="1 2">
    <name type="scientific">Pseudocercospora fijiensis (strain CIRAD86)</name>
    <name type="common">Black leaf streak disease fungus</name>
    <name type="synonym">Mycosphaerella fijiensis</name>
    <dbReference type="NCBI Taxonomy" id="383855"/>
    <lineage>
        <taxon>Eukaryota</taxon>
        <taxon>Fungi</taxon>
        <taxon>Dikarya</taxon>
        <taxon>Ascomycota</taxon>
        <taxon>Pezizomycotina</taxon>
        <taxon>Dothideomycetes</taxon>
        <taxon>Dothideomycetidae</taxon>
        <taxon>Mycosphaerellales</taxon>
        <taxon>Mycosphaerellaceae</taxon>
        <taxon>Pseudocercospora</taxon>
    </lineage>
</organism>
<keyword evidence="2" id="KW-1185">Reference proteome</keyword>
<dbReference type="AlphaFoldDB" id="N1Q8I5"/>
<dbReference type="Proteomes" id="UP000016932">
    <property type="component" value="Unassembled WGS sequence"/>
</dbReference>
<accession>N1Q8I5</accession>
<dbReference type="RefSeq" id="XP_007921918.1">
    <property type="nucleotide sequence ID" value="XM_007923727.1"/>
</dbReference>
<gene>
    <name evidence="1" type="ORF">MYCFIDRAFT_160371</name>
</gene>
<reference evidence="1 2" key="1">
    <citation type="journal article" date="2012" name="PLoS Pathog.">
        <title>Diverse lifestyles and strategies of plant pathogenesis encoded in the genomes of eighteen Dothideomycetes fungi.</title>
        <authorList>
            <person name="Ohm R.A."/>
            <person name="Feau N."/>
            <person name="Henrissat B."/>
            <person name="Schoch C.L."/>
            <person name="Horwitz B.A."/>
            <person name="Barry K.W."/>
            <person name="Condon B.J."/>
            <person name="Copeland A.C."/>
            <person name="Dhillon B."/>
            <person name="Glaser F."/>
            <person name="Hesse C.N."/>
            <person name="Kosti I."/>
            <person name="LaButti K."/>
            <person name="Lindquist E.A."/>
            <person name="Lucas S."/>
            <person name="Salamov A.A."/>
            <person name="Bradshaw R.E."/>
            <person name="Ciuffetti L."/>
            <person name="Hamelin R.C."/>
            <person name="Kema G.H.J."/>
            <person name="Lawrence C."/>
            <person name="Scott J.A."/>
            <person name="Spatafora J.W."/>
            <person name="Turgeon B.G."/>
            <person name="de Wit P.J.G.M."/>
            <person name="Zhong S."/>
            <person name="Goodwin S.B."/>
            <person name="Grigoriev I.V."/>
        </authorList>
    </citation>
    <scope>NUCLEOTIDE SEQUENCE [LARGE SCALE GENOMIC DNA]</scope>
    <source>
        <strain evidence="1 2">CIRAD86</strain>
    </source>
</reference>
<protein>
    <submittedName>
        <fullName evidence="1">Uncharacterized protein</fullName>
    </submittedName>
</protein>